<dbReference type="AlphaFoldDB" id="A0A1N6GYQ3"/>
<sequence length="80" mass="9194">MKNRITPIGIISIFVVMMLAQASISYSSQPVIAVQQEQQDTIPKHKKDSSMKKKKNKDRDWPKDTLNKPRRDTFPAANRP</sequence>
<evidence type="ECO:0000256" key="1">
    <source>
        <dbReference type="SAM" id="MobiDB-lite"/>
    </source>
</evidence>
<dbReference type="RefSeq" id="WP_074240061.1">
    <property type="nucleotide sequence ID" value="NZ_FSRA01000001.1"/>
</dbReference>
<feature type="compositionally biased region" description="Basic residues" evidence="1">
    <location>
        <begin position="44"/>
        <end position="56"/>
    </location>
</feature>
<evidence type="ECO:0000313" key="3">
    <source>
        <dbReference type="Proteomes" id="UP000185003"/>
    </source>
</evidence>
<name>A0A1N6GYQ3_9BACT</name>
<dbReference type="EMBL" id="FSRA01000001">
    <property type="protein sequence ID" value="SIO12693.1"/>
    <property type="molecule type" value="Genomic_DNA"/>
</dbReference>
<dbReference type="Proteomes" id="UP000185003">
    <property type="component" value="Unassembled WGS sequence"/>
</dbReference>
<keyword evidence="3" id="KW-1185">Reference proteome</keyword>
<reference evidence="3" key="1">
    <citation type="submission" date="2016-11" db="EMBL/GenBank/DDBJ databases">
        <authorList>
            <person name="Varghese N."/>
            <person name="Submissions S."/>
        </authorList>
    </citation>
    <scope>NUCLEOTIDE SEQUENCE [LARGE SCALE GENOMIC DNA]</scope>
    <source>
        <strain evidence="3">DSM 24787</strain>
    </source>
</reference>
<accession>A0A1N6GYQ3</accession>
<proteinExistence type="predicted"/>
<dbReference type="STRING" id="536979.SAMN04488055_3069"/>
<feature type="region of interest" description="Disordered" evidence="1">
    <location>
        <begin position="36"/>
        <end position="80"/>
    </location>
</feature>
<organism evidence="2 3">
    <name type="scientific">Chitinophaga niabensis</name>
    <dbReference type="NCBI Taxonomy" id="536979"/>
    <lineage>
        <taxon>Bacteria</taxon>
        <taxon>Pseudomonadati</taxon>
        <taxon>Bacteroidota</taxon>
        <taxon>Chitinophagia</taxon>
        <taxon>Chitinophagales</taxon>
        <taxon>Chitinophagaceae</taxon>
        <taxon>Chitinophaga</taxon>
    </lineage>
</organism>
<feature type="compositionally biased region" description="Basic and acidic residues" evidence="1">
    <location>
        <begin position="57"/>
        <end position="73"/>
    </location>
</feature>
<evidence type="ECO:0000313" key="2">
    <source>
        <dbReference type="EMBL" id="SIO12693.1"/>
    </source>
</evidence>
<gene>
    <name evidence="2" type="ORF">SAMN04488055_3069</name>
</gene>
<protein>
    <submittedName>
        <fullName evidence="2">Uncharacterized protein</fullName>
    </submittedName>
</protein>